<feature type="non-terminal residue" evidence="1">
    <location>
        <position position="92"/>
    </location>
</feature>
<accession>A0A3N4JVN0</accession>
<name>A0A3N4JVN0_9PEZI</name>
<dbReference type="EMBL" id="ML120368">
    <property type="protein sequence ID" value="RPB02404.1"/>
    <property type="molecule type" value="Genomic_DNA"/>
</dbReference>
<sequence>MSESLDSLSIASPRLSLLENHNLPVVILTETHESMKTYANSPNPDPNNHGQVKSFKTLSVDEIHYLHIPENLGQIEEQELIVYSILPLNDLV</sequence>
<protein>
    <submittedName>
        <fullName evidence="1">Uncharacterized protein</fullName>
    </submittedName>
</protein>
<gene>
    <name evidence="1" type="ORF">L873DRAFT_1802353</name>
</gene>
<dbReference type="AlphaFoldDB" id="A0A3N4JVN0"/>
<proteinExistence type="predicted"/>
<evidence type="ECO:0000313" key="2">
    <source>
        <dbReference type="Proteomes" id="UP000276215"/>
    </source>
</evidence>
<keyword evidence="2" id="KW-1185">Reference proteome</keyword>
<dbReference type="Proteomes" id="UP000276215">
    <property type="component" value="Unassembled WGS sequence"/>
</dbReference>
<evidence type="ECO:0000313" key="1">
    <source>
        <dbReference type="EMBL" id="RPB02404.1"/>
    </source>
</evidence>
<organism evidence="1 2">
    <name type="scientific">Choiromyces venosus 120613-1</name>
    <dbReference type="NCBI Taxonomy" id="1336337"/>
    <lineage>
        <taxon>Eukaryota</taxon>
        <taxon>Fungi</taxon>
        <taxon>Dikarya</taxon>
        <taxon>Ascomycota</taxon>
        <taxon>Pezizomycotina</taxon>
        <taxon>Pezizomycetes</taxon>
        <taxon>Pezizales</taxon>
        <taxon>Tuberaceae</taxon>
        <taxon>Choiromyces</taxon>
    </lineage>
</organism>
<reference evidence="1 2" key="1">
    <citation type="journal article" date="2018" name="Nat. Ecol. Evol.">
        <title>Pezizomycetes genomes reveal the molecular basis of ectomycorrhizal truffle lifestyle.</title>
        <authorList>
            <person name="Murat C."/>
            <person name="Payen T."/>
            <person name="Noel B."/>
            <person name="Kuo A."/>
            <person name="Morin E."/>
            <person name="Chen J."/>
            <person name="Kohler A."/>
            <person name="Krizsan K."/>
            <person name="Balestrini R."/>
            <person name="Da Silva C."/>
            <person name="Montanini B."/>
            <person name="Hainaut M."/>
            <person name="Levati E."/>
            <person name="Barry K.W."/>
            <person name="Belfiori B."/>
            <person name="Cichocki N."/>
            <person name="Clum A."/>
            <person name="Dockter R.B."/>
            <person name="Fauchery L."/>
            <person name="Guy J."/>
            <person name="Iotti M."/>
            <person name="Le Tacon F."/>
            <person name="Lindquist E.A."/>
            <person name="Lipzen A."/>
            <person name="Malagnac F."/>
            <person name="Mello A."/>
            <person name="Molinier V."/>
            <person name="Miyauchi S."/>
            <person name="Poulain J."/>
            <person name="Riccioni C."/>
            <person name="Rubini A."/>
            <person name="Sitrit Y."/>
            <person name="Splivallo R."/>
            <person name="Traeger S."/>
            <person name="Wang M."/>
            <person name="Zifcakova L."/>
            <person name="Wipf D."/>
            <person name="Zambonelli A."/>
            <person name="Paolocci F."/>
            <person name="Nowrousian M."/>
            <person name="Ottonello S."/>
            <person name="Baldrian P."/>
            <person name="Spatafora J.W."/>
            <person name="Henrissat B."/>
            <person name="Nagy L.G."/>
            <person name="Aury J.M."/>
            <person name="Wincker P."/>
            <person name="Grigoriev I.V."/>
            <person name="Bonfante P."/>
            <person name="Martin F.M."/>
        </authorList>
    </citation>
    <scope>NUCLEOTIDE SEQUENCE [LARGE SCALE GENOMIC DNA]</scope>
    <source>
        <strain evidence="1 2">120613-1</strain>
    </source>
</reference>